<dbReference type="InterPro" id="IPR041025">
    <property type="entry name" value="HNH_repeat"/>
</dbReference>
<reference evidence="1" key="1">
    <citation type="submission" date="2021-03" db="EMBL/GenBank/DDBJ databases">
        <title>Genomic Encyclopedia of Type Strains, Phase IV (KMG-IV): sequencing the most valuable type-strain genomes for metagenomic binning, comparative biology and taxonomic classification.</title>
        <authorList>
            <person name="Goeker M."/>
        </authorList>
    </citation>
    <scope>NUCLEOTIDE SEQUENCE</scope>
    <source>
        <strain evidence="1">DSM 26232</strain>
    </source>
</reference>
<protein>
    <recommendedName>
        <fullName evidence="3">HNH endonuclease</fullName>
    </recommendedName>
</protein>
<gene>
    <name evidence="1" type="ORF">J2753_000315</name>
</gene>
<comment type="caution">
    <text evidence="1">The sequence shown here is derived from an EMBL/GenBank/DDBJ whole genome shotgun (WGS) entry which is preliminary data.</text>
</comment>
<sequence length="296" mass="33599">MASEQACIDALREAARELGTSPSKAAYEDLGLTPASATIIRTLGGWNDAKEAAGLSTNASTGSRVGPPPERIDDDVRDRWASLSVDQRWHYRNREWNTERTRRRRKERREWVAKQKSAKRCEQCGESDPDVLDFHHRDSVEKTETVSRLVIEEASEERLRQEIAKCDVLCANCHRNEHVSPPELAVTIELREDPPRLIAERPNGETFEVTTPRRRRAWVNSYKESSGCESCGHDNPVALDLHHIDGESKEFSVSRLVAEGYSIDRVLREIQRCRVLCANCHRNHHRSDDAVPTAGD</sequence>
<accession>A0A8T4GUN6</accession>
<evidence type="ECO:0000313" key="1">
    <source>
        <dbReference type="EMBL" id="MBP1985842.1"/>
    </source>
</evidence>
<proteinExistence type="predicted"/>
<organism evidence="1 2">
    <name type="scientific">Halolamina salifodinae</name>
    <dbReference type="NCBI Taxonomy" id="1202767"/>
    <lineage>
        <taxon>Archaea</taxon>
        <taxon>Methanobacteriati</taxon>
        <taxon>Methanobacteriota</taxon>
        <taxon>Stenosarchaea group</taxon>
        <taxon>Halobacteria</taxon>
        <taxon>Halobacteriales</taxon>
        <taxon>Haloferacaceae</taxon>
    </lineage>
</organism>
<dbReference type="OrthoDB" id="307841at2157"/>
<name>A0A8T4GUN6_9EURY</name>
<dbReference type="Proteomes" id="UP000823736">
    <property type="component" value="Unassembled WGS sequence"/>
</dbReference>
<dbReference type="AlphaFoldDB" id="A0A8T4GUN6"/>
<dbReference type="RefSeq" id="WP_209489787.1">
    <property type="nucleotide sequence ID" value="NZ_JAGGLC010000001.1"/>
</dbReference>
<keyword evidence="2" id="KW-1185">Reference proteome</keyword>
<dbReference type="EMBL" id="JAGGLC010000001">
    <property type="protein sequence ID" value="MBP1985842.1"/>
    <property type="molecule type" value="Genomic_DNA"/>
</dbReference>
<dbReference type="Pfam" id="PF18780">
    <property type="entry name" value="HNH_repeat"/>
    <property type="match status" value="1"/>
</dbReference>
<evidence type="ECO:0000313" key="2">
    <source>
        <dbReference type="Proteomes" id="UP000823736"/>
    </source>
</evidence>
<evidence type="ECO:0008006" key="3">
    <source>
        <dbReference type="Google" id="ProtNLM"/>
    </source>
</evidence>